<dbReference type="GO" id="GO:0000978">
    <property type="term" value="F:RNA polymerase II cis-regulatory region sequence-specific DNA binding"/>
    <property type="evidence" value="ECO:0007669"/>
    <property type="project" value="TreeGrafter"/>
</dbReference>
<dbReference type="PANTHER" id="PTHR13074:SF9">
    <property type="entry name" value="MEDIATOR OF RNA POLYMERASE II TRANSCRIPTION SUBUNIT 8"/>
    <property type="match status" value="1"/>
</dbReference>
<comment type="function">
    <text evidence="9">Component of the Mediator complex, a coactivator involved in the regulated transcription of nearly all RNA polymerase II-dependent genes. Mediator functions as a bridge to convey information from gene-specific regulatory proteins to the basal RNA polymerase II transcription machinery. Mediator is recruited to promoters by direct interactions with regulatory proteins and serves as a scaffold for the assembly of a functional preinitiation complex with RNA polymerase II and the general transcription factors.</text>
</comment>
<dbReference type="Proteomes" id="UP000662931">
    <property type="component" value="Chromosome 3"/>
</dbReference>
<dbReference type="Pfam" id="PF10232">
    <property type="entry name" value="Med8"/>
    <property type="match status" value="1"/>
</dbReference>
<dbReference type="GO" id="GO:0016592">
    <property type="term" value="C:mediator complex"/>
    <property type="evidence" value="ECO:0007669"/>
    <property type="project" value="InterPro"/>
</dbReference>
<evidence type="ECO:0000256" key="8">
    <source>
        <dbReference type="ARBA" id="ARBA00031261"/>
    </source>
</evidence>
<evidence type="ECO:0000256" key="2">
    <source>
        <dbReference type="ARBA" id="ARBA00005716"/>
    </source>
</evidence>
<protein>
    <recommendedName>
        <fullName evidence="3 9">Mediator of RNA polymerase II transcription subunit 8</fullName>
    </recommendedName>
    <alternativeName>
        <fullName evidence="8 9">Mediator complex subunit 8</fullName>
    </alternativeName>
</protein>
<comment type="subunit">
    <text evidence="9">Component of the Mediator complex.</text>
</comment>
<evidence type="ECO:0000256" key="9">
    <source>
        <dbReference type="RuleBase" id="RU364144"/>
    </source>
</evidence>
<comment type="similarity">
    <text evidence="2 9">Belongs to the Mediator complex subunit 8 family.</text>
</comment>
<dbReference type="Gene3D" id="6.10.250.2610">
    <property type="match status" value="1"/>
</dbReference>
<dbReference type="AlphaFoldDB" id="A0A875RQ29"/>
<proteinExistence type="inferred from homology"/>
<evidence type="ECO:0000313" key="11">
    <source>
        <dbReference type="Proteomes" id="UP000662931"/>
    </source>
</evidence>
<organism evidence="10 11">
    <name type="scientific">Eeniella nana</name>
    <name type="common">Yeast</name>
    <name type="synonym">Brettanomyces nanus</name>
    <dbReference type="NCBI Taxonomy" id="13502"/>
    <lineage>
        <taxon>Eukaryota</taxon>
        <taxon>Fungi</taxon>
        <taxon>Dikarya</taxon>
        <taxon>Ascomycota</taxon>
        <taxon>Saccharomycotina</taxon>
        <taxon>Pichiomycetes</taxon>
        <taxon>Pichiales</taxon>
        <taxon>Pichiaceae</taxon>
        <taxon>Brettanomyces</taxon>
    </lineage>
</organism>
<dbReference type="PANTHER" id="PTHR13074">
    <property type="entry name" value="MEDIATOR OF RNA POLYMERASE II TRANSCRIPTION SUBUNIT 8"/>
    <property type="match status" value="1"/>
</dbReference>
<comment type="subcellular location">
    <subcellularLocation>
        <location evidence="1 9">Nucleus</location>
    </subcellularLocation>
</comment>
<sequence>MSKSPSLNFQEVPILPLEQVRPRLTQLTHSLRKIEDMLRANQPLPNWTTVQNQFNVIMSQLNSFARTLDANRQPLESSDVFPNQEFDTTQHEGLLTTLLRKKHLPEVDDWINSTEVVNEQIIAKDDEMTRKCLEIVEKSLQEYIFGGYITKEEGEKGVELEDIFEQKEQPVNTAKGLDEGDMYRFIYQGLDSKISL</sequence>
<evidence type="ECO:0000256" key="3">
    <source>
        <dbReference type="ARBA" id="ARBA00020637"/>
    </source>
</evidence>
<gene>
    <name evidence="9" type="primary">MED8</name>
    <name evidence="10" type="ORF">FOA43_003162</name>
</gene>
<dbReference type="InterPro" id="IPR019364">
    <property type="entry name" value="Mediatior_Med8_fun/met"/>
</dbReference>
<evidence type="ECO:0000256" key="5">
    <source>
        <dbReference type="ARBA" id="ARBA00023159"/>
    </source>
</evidence>
<keyword evidence="7 9" id="KW-0539">Nucleus</keyword>
<evidence type="ECO:0000256" key="6">
    <source>
        <dbReference type="ARBA" id="ARBA00023163"/>
    </source>
</evidence>
<dbReference type="GO" id="GO:0006357">
    <property type="term" value="P:regulation of transcription by RNA polymerase II"/>
    <property type="evidence" value="ECO:0007669"/>
    <property type="project" value="InterPro"/>
</dbReference>
<dbReference type="Gene3D" id="1.20.58.1710">
    <property type="match status" value="1"/>
</dbReference>
<dbReference type="GO" id="GO:0070847">
    <property type="term" value="C:core mediator complex"/>
    <property type="evidence" value="ECO:0007669"/>
    <property type="project" value="TreeGrafter"/>
</dbReference>
<keyword evidence="4 9" id="KW-0805">Transcription regulation</keyword>
<accession>A0A875RQ29</accession>
<dbReference type="EMBL" id="CP064814">
    <property type="protein sequence ID" value="QPG75800.1"/>
    <property type="molecule type" value="Genomic_DNA"/>
</dbReference>
<keyword evidence="5 9" id="KW-0010">Activator</keyword>
<reference evidence="10" key="1">
    <citation type="submission" date="2020-10" db="EMBL/GenBank/DDBJ databases">
        <authorList>
            <person name="Roach M.J.R."/>
        </authorList>
    </citation>
    <scope>NUCLEOTIDE SEQUENCE</scope>
    <source>
        <strain evidence="10">CBS 1945</strain>
    </source>
</reference>
<evidence type="ECO:0000256" key="7">
    <source>
        <dbReference type="ARBA" id="ARBA00023242"/>
    </source>
</evidence>
<evidence type="ECO:0000256" key="1">
    <source>
        <dbReference type="ARBA" id="ARBA00004123"/>
    </source>
</evidence>
<keyword evidence="11" id="KW-1185">Reference proteome</keyword>
<evidence type="ECO:0000256" key="4">
    <source>
        <dbReference type="ARBA" id="ARBA00023015"/>
    </source>
</evidence>
<dbReference type="GO" id="GO:0003712">
    <property type="term" value="F:transcription coregulator activity"/>
    <property type="evidence" value="ECO:0007669"/>
    <property type="project" value="InterPro"/>
</dbReference>
<evidence type="ECO:0000313" key="10">
    <source>
        <dbReference type="EMBL" id="QPG75800.1"/>
    </source>
</evidence>
<name>A0A875RQ29_EENNA</name>
<keyword evidence="6 9" id="KW-0804">Transcription</keyword>
<dbReference type="OrthoDB" id="5329317at2759"/>